<keyword evidence="6 11" id="KW-0521">NADP</keyword>
<dbReference type="SUPFAM" id="SSF51735">
    <property type="entry name" value="NAD(P)-binding Rossmann-fold domains"/>
    <property type="match status" value="1"/>
</dbReference>
<evidence type="ECO:0000313" key="15">
    <source>
        <dbReference type="Proteomes" id="UP000229342"/>
    </source>
</evidence>
<dbReference type="PROSITE" id="PS00767">
    <property type="entry name" value="THF_DHG_CYH_2"/>
    <property type="match status" value="1"/>
</dbReference>
<keyword evidence="4 11" id="KW-0658">Purine biosynthesis</keyword>
<dbReference type="CDD" id="cd01080">
    <property type="entry name" value="NAD_bind_m-THF_DH_Cyclohyd"/>
    <property type="match status" value="1"/>
</dbReference>
<evidence type="ECO:0000256" key="6">
    <source>
        <dbReference type="ARBA" id="ARBA00022857"/>
    </source>
</evidence>
<dbReference type="HAMAP" id="MF_01576">
    <property type="entry name" value="THF_DHG_CYH"/>
    <property type="match status" value="1"/>
</dbReference>
<comment type="pathway">
    <text evidence="1 11">One-carbon metabolism; tetrahydrofolate interconversion.</text>
</comment>
<dbReference type="GO" id="GO:0005829">
    <property type="term" value="C:cytosol"/>
    <property type="evidence" value="ECO:0007669"/>
    <property type="project" value="TreeGrafter"/>
</dbReference>
<dbReference type="InterPro" id="IPR020630">
    <property type="entry name" value="THF_DH/CycHdrlase_cat_dom"/>
</dbReference>
<feature type="domain" description="Tetrahydrofolate dehydrogenase/cyclohydrolase NAD(P)-binding" evidence="13">
    <location>
        <begin position="135"/>
        <end position="286"/>
    </location>
</feature>
<dbReference type="Proteomes" id="UP000229342">
    <property type="component" value="Unassembled WGS sequence"/>
</dbReference>
<dbReference type="SUPFAM" id="SSF53223">
    <property type="entry name" value="Aminoacid dehydrogenase-like, N-terminal domain"/>
    <property type="match status" value="1"/>
</dbReference>
<keyword evidence="7 11" id="KW-0560">Oxidoreductase</keyword>
<evidence type="ECO:0000256" key="8">
    <source>
        <dbReference type="ARBA" id="ARBA00023102"/>
    </source>
</evidence>
<dbReference type="EC" id="3.5.4.9" evidence="11"/>
<keyword evidence="9 11" id="KW-0486">Methionine biosynthesis</keyword>
<comment type="caution">
    <text evidence="11">Lacks conserved residue(s) required for the propagation of feature annotation.</text>
</comment>
<dbReference type="GO" id="GO:0004488">
    <property type="term" value="F:methylenetetrahydrofolate dehydrogenase (NADP+) activity"/>
    <property type="evidence" value="ECO:0007669"/>
    <property type="project" value="UniProtKB-UniRule"/>
</dbReference>
<evidence type="ECO:0000259" key="13">
    <source>
        <dbReference type="Pfam" id="PF02882"/>
    </source>
</evidence>
<dbReference type="Pfam" id="PF00763">
    <property type="entry name" value="THF_DHG_CYH"/>
    <property type="match status" value="1"/>
</dbReference>
<gene>
    <name evidence="11" type="primary">folD</name>
    <name evidence="14" type="ORF">COV91_05820</name>
</gene>
<protein>
    <recommendedName>
        <fullName evidence="11">Bifunctional protein FolD</fullName>
    </recommendedName>
    <domain>
        <recommendedName>
            <fullName evidence="11">Methylenetetrahydrofolate dehydrogenase</fullName>
            <ecNumber evidence="11">1.5.1.5</ecNumber>
        </recommendedName>
    </domain>
    <domain>
        <recommendedName>
            <fullName evidence="11">Methenyltetrahydrofolate cyclohydrolase</fullName>
            <ecNumber evidence="11">3.5.4.9</ecNumber>
        </recommendedName>
    </domain>
</protein>
<evidence type="ECO:0000256" key="7">
    <source>
        <dbReference type="ARBA" id="ARBA00023002"/>
    </source>
</evidence>
<keyword evidence="11" id="KW-0028">Amino-acid biosynthesis</keyword>
<dbReference type="Gene3D" id="3.40.50.720">
    <property type="entry name" value="NAD(P)-binding Rossmann-like Domain"/>
    <property type="match status" value="1"/>
</dbReference>
<dbReference type="PANTHER" id="PTHR48099:SF5">
    <property type="entry name" value="C-1-TETRAHYDROFOLATE SYNTHASE, CYTOPLASMIC"/>
    <property type="match status" value="1"/>
</dbReference>
<dbReference type="GO" id="GO:0000105">
    <property type="term" value="P:L-histidine biosynthetic process"/>
    <property type="evidence" value="ECO:0007669"/>
    <property type="project" value="UniProtKB-KW"/>
</dbReference>
<dbReference type="Gene3D" id="3.40.50.10860">
    <property type="entry name" value="Leucine Dehydrogenase, chain A, domain 1"/>
    <property type="match status" value="1"/>
</dbReference>
<dbReference type="PANTHER" id="PTHR48099">
    <property type="entry name" value="C-1-TETRAHYDROFOLATE SYNTHASE, CYTOPLASMIC-RELATED"/>
    <property type="match status" value="1"/>
</dbReference>
<feature type="domain" description="Tetrahydrofolate dehydrogenase/cyclohydrolase catalytic" evidence="12">
    <location>
        <begin position="4"/>
        <end position="115"/>
    </location>
</feature>
<dbReference type="Pfam" id="PF02882">
    <property type="entry name" value="THF_DHG_CYH_C"/>
    <property type="match status" value="1"/>
</dbReference>
<dbReference type="FunFam" id="3.40.50.10860:FF:000005">
    <property type="entry name" value="C-1-tetrahydrofolate synthase, cytoplasmic, putative"/>
    <property type="match status" value="1"/>
</dbReference>
<comment type="caution">
    <text evidence="14">The sequence shown here is derived from an EMBL/GenBank/DDBJ whole genome shotgun (WGS) entry which is preliminary data.</text>
</comment>
<keyword evidence="8 11" id="KW-0368">Histidine biosynthesis</keyword>
<keyword evidence="5 11" id="KW-0378">Hydrolase</keyword>
<dbReference type="InterPro" id="IPR046346">
    <property type="entry name" value="Aminoacid_DH-like_N_sf"/>
</dbReference>
<name>A0A2H0KBZ7_9BACT</name>
<feature type="binding site" evidence="11">
    <location>
        <position position="227"/>
    </location>
    <ligand>
        <name>NADP(+)</name>
        <dbReference type="ChEBI" id="CHEBI:58349"/>
    </ligand>
</feature>
<comment type="function">
    <text evidence="11">Catalyzes the oxidation of 5,10-methylenetetrahydrofolate to 5,10-methenyltetrahydrofolate and then the hydrolysis of 5,10-methenyltetrahydrofolate to 10-formyltetrahydrofolate.</text>
</comment>
<accession>A0A2H0KBZ7</accession>
<dbReference type="InterPro" id="IPR000672">
    <property type="entry name" value="THF_DH/CycHdrlase"/>
</dbReference>
<reference evidence="14 15" key="1">
    <citation type="submission" date="2017-09" db="EMBL/GenBank/DDBJ databases">
        <title>Depth-based differentiation of microbial function through sediment-hosted aquifers and enrichment of novel symbionts in the deep terrestrial subsurface.</title>
        <authorList>
            <person name="Probst A.J."/>
            <person name="Ladd B."/>
            <person name="Jarett J.K."/>
            <person name="Geller-Mcgrath D.E."/>
            <person name="Sieber C.M."/>
            <person name="Emerson J.B."/>
            <person name="Anantharaman K."/>
            <person name="Thomas B.C."/>
            <person name="Malmstrom R."/>
            <person name="Stieglmeier M."/>
            <person name="Klingl A."/>
            <person name="Woyke T."/>
            <person name="Ryan C.M."/>
            <person name="Banfield J.F."/>
        </authorList>
    </citation>
    <scope>NUCLEOTIDE SEQUENCE [LARGE SCALE GENOMIC DNA]</scope>
    <source>
        <strain evidence="14">CG11_big_fil_rev_8_21_14_0_20_46_11</strain>
    </source>
</reference>
<evidence type="ECO:0000256" key="5">
    <source>
        <dbReference type="ARBA" id="ARBA00022801"/>
    </source>
</evidence>
<dbReference type="InterPro" id="IPR020631">
    <property type="entry name" value="THF_DH/CycHdrlase_NAD-bd_dom"/>
</dbReference>
<proteinExistence type="inferred from homology"/>
<keyword evidence="3 11" id="KW-0554">One-carbon metabolism</keyword>
<dbReference type="AlphaFoldDB" id="A0A2H0KBZ7"/>
<evidence type="ECO:0000256" key="9">
    <source>
        <dbReference type="ARBA" id="ARBA00023167"/>
    </source>
</evidence>
<evidence type="ECO:0000256" key="11">
    <source>
        <dbReference type="HAMAP-Rule" id="MF_01576"/>
    </source>
</evidence>
<evidence type="ECO:0000256" key="10">
    <source>
        <dbReference type="ARBA" id="ARBA00023268"/>
    </source>
</evidence>
<dbReference type="GO" id="GO:0009086">
    <property type="term" value="P:methionine biosynthetic process"/>
    <property type="evidence" value="ECO:0007669"/>
    <property type="project" value="UniProtKB-KW"/>
</dbReference>
<dbReference type="UniPathway" id="UPA00193"/>
<comment type="catalytic activity">
    <reaction evidence="11">
        <text>(6R)-5,10-methenyltetrahydrofolate + H2O = (6R)-10-formyltetrahydrofolate + H(+)</text>
        <dbReference type="Rhea" id="RHEA:23700"/>
        <dbReference type="ChEBI" id="CHEBI:15377"/>
        <dbReference type="ChEBI" id="CHEBI:15378"/>
        <dbReference type="ChEBI" id="CHEBI:57455"/>
        <dbReference type="ChEBI" id="CHEBI:195366"/>
        <dbReference type="EC" id="3.5.4.9"/>
    </reaction>
</comment>
<evidence type="ECO:0000313" key="14">
    <source>
        <dbReference type="EMBL" id="PIQ68123.1"/>
    </source>
</evidence>
<organism evidence="14 15">
    <name type="scientific">Candidatus Taylorbacteria bacterium CG11_big_fil_rev_8_21_14_0_20_46_11</name>
    <dbReference type="NCBI Taxonomy" id="1975025"/>
    <lineage>
        <taxon>Bacteria</taxon>
        <taxon>Candidatus Tayloriibacteriota</taxon>
    </lineage>
</organism>
<evidence type="ECO:0000259" key="12">
    <source>
        <dbReference type="Pfam" id="PF00763"/>
    </source>
</evidence>
<dbReference type="EMBL" id="PCVG01000079">
    <property type="protein sequence ID" value="PIQ68123.1"/>
    <property type="molecule type" value="Genomic_DNA"/>
</dbReference>
<feature type="binding site" evidence="11">
    <location>
        <begin position="161"/>
        <end position="163"/>
    </location>
    <ligand>
        <name>NADP(+)</name>
        <dbReference type="ChEBI" id="CHEBI:58349"/>
    </ligand>
</feature>
<keyword evidence="10 11" id="KW-0511">Multifunctional enzyme</keyword>
<dbReference type="EC" id="1.5.1.5" evidence="11"/>
<evidence type="ECO:0000256" key="3">
    <source>
        <dbReference type="ARBA" id="ARBA00022563"/>
    </source>
</evidence>
<comment type="subunit">
    <text evidence="2 11">Homodimer.</text>
</comment>
<evidence type="ECO:0000256" key="4">
    <source>
        <dbReference type="ARBA" id="ARBA00022755"/>
    </source>
</evidence>
<dbReference type="GO" id="GO:0006164">
    <property type="term" value="P:purine nucleotide biosynthetic process"/>
    <property type="evidence" value="ECO:0007669"/>
    <property type="project" value="UniProtKB-KW"/>
</dbReference>
<dbReference type="InterPro" id="IPR020867">
    <property type="entry name" value="THF_DH/CycHdrlase_CS"/>
</dbReference>
<comment type="similarity">
    <text evidence="11">Belongs to the tetrahydrofolate dehydrogenase/cyclohydrolase family.</text>
</comment>
<comment type="catalytic activity">
    <reaction evidence="11">
        <text>(6R)-5,10-methylene-5,6,7,8-tetrahydrofolate + NADP(+) = (6R)-5,10-methenyltetrahydrofolate + NADPH</text>
        <dbReference type="Rhea" id="RHEA:22812"/>
        <dbReference type="ChEBI" id="CHEBI:15636"/>
        <dbReference type="ChEBI" id="CHEBI:57455"/>
        <dbReference type="ChEBI" id="CHEBI:57783"/>
        <dbReference type="ChEBI" id="CHEBI:58349"/>
        <dbReference type="EC" id="1.5.1.5"/>
    </reaction>
</comment>
<dbReference type="InterPro" id="IPR036291">
    <property type="entry name" value="NAD(P)-bd_dom_sf"/>
</dbReference>
<sequence length="287" mass="30907">MLILDGKKVRDEIAETLKKRVAGCGATPKLAIIQIGENKESTAYIRQKKFFAEKIGAEVDHVQLPLDASTEDVLTRIQQANTDSSVHGILLQLPVPKTLDVDRVIEAIQPVKDVDGLCSVNVKLLWEGSIGGHMPATTRGILSLLDYYQVSVSGKRVVVVGRSFLVGKPTAIALLNRDATVTIAHSKTPNVPQIARGADILITAAGKPHFIQREHVHENQVIIDVGITAITGKKLNDEVPEETLAGDVDFDMVKGIVHALSPVPGGVGPMTVASLFQNLVDACERQQ</sequence>
<dbReference type="GO" id="GO:0035999">
    <property type="term" value="P:tetrahydrofolate interconversion"/>
    <property type="evidence" value="ECO:0007669"/>
    <property type="project" value="UniProtKB-UniRule"/>
</dbReference>
<dbReference type="PRINTS" id="PR00085">
    <property type="entry name" value="THFDHDRGNASE"/>
</dbReference>
<evidence type="ECO:0000256" key="2">
    <source>
        <dbReference type="ARBA" id="ARBA00011738"/>
    </source>
</evidence>
<evidence type="ECO:0000256" key="1">
    <source>
        <dbReference type="ARBA" id="ARBA00004777"/>
    </source>
</evidence>
<dbReference type="GO" id="GO:0004477">
    <property type="term" value="F:methenyltetrahydrofolate cyclohydrolase activity"/>
    <property type="evidence" value="ECO:0007669"/>
    <property type="project" value="UniProtKB-UniRule"/>
</dbReference>